<dbReference type="PROSITE" id="PS51371">
    <property type="entry name" value="CBS"/>
    <property type="match status" value="1"/>
</dbReference>
<dbReference type="OrthoDB" id="2375431at2"/>
<evidence type="ECO:0000259" key="3">
    <source>
        <dbReference type="PROSITE" id="PS51371"/>
    </source>
</evidence>
<dbReference type="InterPro" id="IPR051257">
    <property type="entry name" value="Diverse_CBS-Domain"/>
</dbReference>
<dbReference type="PANTHER" id="PTHR43080:SF30">
    <property type="entry name" value="CYCLIC DI-AMP RECEPTOR B"/>
    <property type="match status" value="1"/>
</dbReference>
<comment type="caution">
    <text evidence="4">The sequence shown here is derived from an EMBL/GenBank/DDBJ whole genome shotgun (WGS) entry which is preliminary data.</text>
</comment>
<gene>
    <name evidence="4" type="ORF">M670_04229</name>
</gene>
<dbReference type="AlphaFoldDB" id="A0A072NH17"/>
<evidence type="ECO:0000256" key="1">
    <source>
        <dbReference type="ARBA" id="ARBA00023122"/>
    </source>
</evidence>
<dbReference type="PATRIC" id="fig|1348973.3.peg.4111"/>
<accession>A0A072NH17</accession>
<dbReference type="Pfam" id="PF00571">
    <property type="entry name" value="CBS"/>
    <property type="match status" value="2"/>
</dbReference>
<name>A0A072NH17_SCHAZ</name>
<dbReference type="SUPFAM" id="SSF54631">
    <property type="entry name" value="CBS-domain pair"/>
    <property type="match status" value="1"/>
</dbReference>
<feature type="domain" description="CBS" evidence="3">
    <location>
        <begin position="18"/>
        <end position="78"/>
    </location>
</feature>
<dbReference type="Gene3D" id="3.10.580.10">
    <property type="entry name" value="CBS-domain"/>
    <property type="match status" value="1"/>
</dbReference>
<organism evidence="4 5">
    <name type="scientific">Schinkia azotoformans MEV2011</name>
    <dbReference type="NCBI Taxonomy" id="1348973"/>
    <lineage>
        <taxon>Bacteria</taxon>
        <taxon>Bacillati</taxon>
        <taxon>Bacillota</taxon>
        <taxon>Bacilli</taxon>
        <taxon>Bacillales</taxon>
        <taxon>Bacillaceae</taxon>
        <taxon>Calidifontibacillus/Schinkia group</taxon>
        <taxon>Schinkia</taxon>
    </lineage>
</organism>
<protein>
    <submittedName>
        <fullName evidence="4">Putative transcriptional regulator with C-terminal CBS domains</fullName>
    </submittedName>
</protein>
<dbReference type="Proteomes" id="UP000027936">
    <property type="component" value="Unassembled WGS sequence"/>
</dbReference>
<dbReference type="InterPro" id="IPR046342">
    <property type="entry name" value="CBS_dom_sf"/>
</dbReference>
<dbReference type="GeneID" id="89469143"/>
<evidence type="ECO:0000313" key="4">
    <source>
        <dbReference type="EMBL" id="KEF36537.1"/>
    </source>
</evidence>
<dbReference type="NCBIfam" id="NF041630">
    <property type="entry name" value="CBS_CbpB"/>
    <property type="match status" value="1"/>
</dbReference>
<dbReference type="InterPro" id="IPR048125">
    <property type="entry name" value="CBS_CbpB"/>
</dbReference>
<sequence length="148" mass="16820">MYSFDKEIILNTKIEELMVSSDKVAHVQFDNPLEHALLVLTKSGYSAVPVLDHAYRLKGLISTTMIMDTVLGIQSFEMEKLSQLKVEDVMNSSIPTLKVNHDFMRALGLTINHPFVCIEDDQGFFRGILTRRTIIKLFAKNLNKSMQS</sequence>
<evidence type="ECO:0000256" key="2">
    <source>
        <dbReference type="PROSITE-ProRule" id="PRU00703"/>
    </source>
</evidence>
<dbReference type="RefSeq" id="WP_003330030.1">
    <property type="nucleotide sequence ID" value="NZ_JJRY01000025.1"/>
</dbReference>
<dbReference type="InterPro" id="IPR000644">
    <property type="entry name" value="CBS_dom"/>
</dbReference>
<evidence type="ECO:0000313" key="5">
    <source>
        <dbReference type="Proteomes" id="UP000027936"/>
    </source>
</evidence>
<dbReference type="EMBL" id="JJRY01000025">
    <property type="protein sequence ID" value="KEF36537.1"/>
    <property type="molecule type" value="Genomic_DNA"/>
</dbReference>
<reference evidence="4 5" key="1">
    <citation type="submission" date="2014-04" db="EMBL/GenBank/DDBJ databases">
        <title>Draft genome sequence of Bacillus azotoformans MEV2011, a (co-) denitrifying strain unable to grow in the presence of oxygen.</title>
        <authorList>
            <person name="Nielsen M."/>
            <person name="Schreiber L."/>
            <person name="Finster K."/>
            <person name="Schramm A."/>
        </authorList>
    </citation>
    <scope>NUCLEOTIDE SEQUENCE [LARGE SCALE GENOMIC DNA]</scope>
    <source>
        <strain evidence="4 5">MEV2011</strain>
    </source>
</reference>
<proteinExistence type="predicted"/>
<keyword evidence="1 2" id="KW-0129">CBS domain</keyword>
<dbReference type="PANTHER" id="PTHR43080">
    <property type="entry name" value="CBS DOMAIN-CONTAINING PROTEIN CBSX3, MITOCHONDRIAL"/>
    <property type="match status" value="1"/>
</dbReference>
<dbReference type="CDD" id="cd04643">
    <property type="entry name" value="CBS_pair_bac"/>
    <property type="match status" value="1"/>
</dbReference>